<organism evidence="2 3">
    <name type="scientific">Adonisia turfae CCMR0082</name>
    <dbReference type="NCBI Taxonomy" id="2304604"/>
    <lineage>
        <taxon>Bacteria</taxon>
        <taxon>Bacillati</taxon>
        <taxon>Cyanobacteriota</taxon>
        <taxon>Adonisia</taxon>
        <taxon>Adonisia turfae</taxon>
    </lineage>
</organism>
<comment type="caution">
    <text evidence="2">The sequence shown here is derived from an EMBL/GenBank/DDBJ whole genome shotgun (WGS) entry which is preliminary data.</text>
</comment>
<name>A0A6M0SDZ3_9CYAN</name>
<accession>A0A6M0SDZ3</accession>
<protein>
    <submittedName>
        <fullName evidence="2">Uncharacterized protein</fullName>
    </submittedName>
</protein>
<proteinExistence type="predicted"/>
<gene>
    <name evidence="2" type="ORF">D0962_28790</name>
</gene>
<sequence>MSLRYICGAIEKIQRIYRLFQGTHKGMPLQDMQVRIYKIDPAVTSVYAMWDTLIRWVVGWRPGPTQGNPSLPKRDPNYFRKGHTDGPQSTP</sequence>
<evidence type="ECO:0000256" key="1">
    <source>
        <dbReference type="SAM" id="MobiDB-lite"/>
    </source>
</evidence>
<evidence type="ECO:0000313" key="2">
    <source>
        <dbReference type="EMBL" id="NEZ66709.1"/>
    </source>
</evidence>
<evidence type="ECO:0000313" key="3">
    <source>
        <dbReference type="Proteomes" id="UP000473574"/>
    </source>
</evidence>
<dbReference type="EMBL" id="QZCE01000002">
    <property type="protein sequence ID" value="NEZ66709.1"/>
    <property type="molecule type" value="Genomic_DNA"/>
</dbReference>
<feature type="compositionally biased region" description="Basic and acidic residues" evidence="1">
    <location>
        <begin position="72"/>
        <end position="84"/>
    </location>
</feature>
<dbReference type="Proteomes" id="UP000473574">
    <property type="component" value="Unassembled WGS sequence"/>
</dbReference>
<dbReference type="AlphaFoldDB" id="A0A6M0SDZ3"/>
<reference evidence="2 3" key="1">
    <citation type="journal article" date="2020" name="Microb. Ecol.">
        <title>Ecogenomics of the Marine Benthic Filamentous Cyanobacterium Adonisia.</title>
        <authorList>
            <person name="Walter J.M."/>
            <person name="Coutinho F.H."/>
            <person name="Leomil L."/>
            <person name="Hargreaves P.I."/>
            <person name="Campeao M.E."/>
            <person name="Vieira V.V."/>
            <person name="Silva B.S."/>
            <person name="Fistarol G.O."/>
            <person name="Salomon P.S."/>
            <person name="Sawabe T."/>
            <person name="Mino S."/>
            <person name="Hosokawa M."/>
            <person name="Miyashita H."/>
            <person name="Maruyama F."/>
            <person name="van Verk M.C."/>
            <person name="Dutilh B.E."/>
            <person name="Thompson C.C."/>
            <person name="Thompson F.L."/>
        </authorList>
    </citation>
    <scope>NUCLEOTIDE SEQUENCE [LARGE SCALE GENOMIC DNA]</scope>
    <source>
        <strain evidence="2 3">CCMR0082</strain>
    </source>
</reference>
<feature type="region of interest" description="Disordered" evidence="1">
    <location>
        <begin position="62"/>
        <end position="91"/>
    </location>
</feature>